<dbReference type="EMBL" id="JBHUEM010000003">
    <property type="protein sequence ID" value="MFD1735596.1"/>
    <property type="molecule type" value="Genomic_DNA"/>
</dbReference>
<dbReference type="RefSeq" id="WP_377926696.1">
    <property type="nucleotide sequence ID" value="NZ_JBHUEM010000003.1"/>
</dbReference>
<evidence type="ECO:0000313" key="2">
    <source>
        <dbReference type="Proteomes" id="UP001597214"/>
    </source>
</evidence>
<accession>A0ABW4LMB3</accession>
<proteinExistence type="predicted"/>
<keyword evidence="2" id="KW-1185">Reference proteome</keyword>
<dbReference type="Proteomes" id="UP001597214">
    <property type="component" value="Unassembled WGS sequence"/>
</dbReference>
<organism evidence="1 2">
    <name type="scientific">Bacillus salitolerans</name>
    <dbReference type="NCBI Taxonomy" id="1437434"/>
    <lineage>
        <taxon>Bacteria</taxon>
        <taxon>Bacillati</taxon>
        <taxon>Bacillota</taxon>
        <taxon>Bacilli</taxon>
        <taxon>Bacillales</taxon>
        <taxon>Bacillaceae</taxon>
        <taxon>Bacillus</taxon>
    </lineage>
</organism>
<dbReference type="NCBIfam" id="NF041642">
    <property type="entry name" value="RAxF_45"/>
    <property type="match status" value="1"/>
</dbReference>
<evidence type="ECO:0000313" key="1">
    <source>
        <dbReference type="EMBL" id="MFD1735596.1"/>
    </source>
</evidence>
<gene>
    <name evidence="1" type="ORF">ACFSCX_03375</name>
</gene>
<protein>
    <submittedName>
        <fullName evidence="1">RAxF-45 family protein</fullName>
    </submittedName>
</protein>
<name>A0ABW4LMB3_9BACI</name>
<sequence>MVYAVAIRTQLLQFIYNCRAIIFAFVFQGRSLPFFSKCIATSHIS</sequence>
<reference evidence="2" key="1">
    <citation type="journal article" date="2019" name="Int. J. Syst. Evol. Microbiol.">
        <title>The Global Catalogue of Microorganisms (GCM) 10K type strain sequencing project: providing services to taxonomists for standard genome sequencing and annotation.</title>
        <authorList>
            <consortium name="The Broad Institute Genomics Platform"/>
            <consortium name="The Broad Institute Genome Sequencing Center for Infectious Disease"/>
            <person name="Wu L."/>
            <person name="Ma J."/>
        </authorList>
    </citation>
    <scope>NUCLEOTIDE SEQUENCE [LARGE SCALE GENOMIC DNA]</scope>
    <source>
        <strain evidence="2">CCUG 49339</strain>
    </source>
</reference>
<dbReference type="InterPro" id="IPR048146">
    <property type="entry name" value="RAxF_45-like"/>
</dbReference>
<comment type="caution">
    <text evidence="1">The sequence shown here is derived from an EMBL/GenBank/DDBJ whole genome shotgun (WGS) entry which is preliminary data.</text>
</comment>